<dbReference type="InterPro" id="IPR052343">
    <property type="entry name" value="Retrotransposon-Effector_Assoc"/>
</dbReference>
<feature type="non-terminal residue" evidence="3">
    <location>
        <position position="1"/>
    </location>
</feature>
<dbReference type="EMBL" id="JABEZY010262052">
    <property type="protein sequence ID" value="MBA0754491.1"/>
    <property type="molecule type" value="Genomic_DNA"/>
</dbReference>
<dbReference type="Proteomes" id="UP000593579">
    <property type="component" value="Unassembled WGS sequence"/>
</dbReference>
<evidence type="ECO:0000313" key="3">
    <source>
        <dbReference type="EMBL" id="MBA0754491.1"/>
    </source>
</evidence>
<feature type="domain" description="CCHC-type" evidence="2">
    <location>
        <begin position="168"/>
        <end position="183"/>
    </location>
</feature>
<dbReference type="InterPro" id="IPR025836">
    <property type="entry name" value="Zn_knuckle_CX2CX4HX4C"/>
</dbReference>
<dbReference type="InterPro" id="IPR001878">
    <property type="entry name" value="Znf_CCHC"/>
</dbReference>
<keyword evidence="1" id="KW-0479">Metal-binding</keyword>
<dbReference type="SUPFAM" id="SSF56219">
    <property type="entry name" value="DNase I-like"/>
    <property type="match status" value="1"/>
</dbReference>
<keyword evidence="1" id="KW-0862">Zinc</keyword>
<dbReference type="GO" id="GO:0008270">
    <property type="term" value="F:zinc ion binding"/>
    <property type="evidence" value="ECO:0007669"/>
    <property type="project" value="UniProtKB-KW"/>
</dbReference>
<evidence type="ECO:0000259" key="2">
    <source>
        <dbReference type="PROSITE" id="PS50158"/>
    </source>
</evidence>
<dbReference type="InterPro" id="IPR036691">
    <property type="entry name" value="Endo/exonu/phosph_ase_sf"/>
</dbReference>
<accession>A0A7J9D1F6</accession>
<dbReference type="PANTHER" id="PTHR46890:SF48">
    <property type="entry name" value="RNA-DIRECTED DNA POLYMERASE"/>
    <property type="match status" value="1"/>
</dbReference>
<name>A0A7J9D1F6_GOSGO</name>
<keyword evidence="1" id="KW-0863">Zinc-finger</keyword>
<dbReference type="Pfam" id="PF14392">
    <property type="entry name" value="zf-CCHC_4"/>
    <property type="match status" value="1"/>
</dbReference>
<evidence type="ECO:0000256" key="1">
    <source>
        <dbReference type="PROSITE-ProRule" id="PRU00047"/>
    </source>
</evidence>
<keyword evidence="4" id="KW-1185">Reference proteome</keyword>
<dbReference type="GO" id="GO:0003676">
    <property type="term" value="F:nucleic acid binding"/>
    <property type="evidence" value="ECO:0007669"/>
    <property type="project" value="InterPro"/>
</dbReference>
<gene>
    <name evidence="3" type="ORF">Gogos_021309</name>
</gene>
<dbReference type="Gene3D" id="3.60.10.10">
    <property type="entry name" value="Endonuclease/exonuclease/phosphatase"/>
    <property type="match status" value="1"/>
</dbReference>
<proteinExistence type="predicted"/>
<organism evidence="3 4">
    <name type="scientific">Gossypium gossypioides</name>
    <name type="common">Mexican cotton</name>
    <name type="synonym">Selera gossypioides</name>
    <dbReference type="NCBI Taxonomy" id="34282"/>
    <lineage>
        <taxon>Eukaryota</taxon>
        <taxon>Viridiplantae</taxon>
        <taxon>Streptophyta</taxon>
        <taxon>Embryophyta</taxon>
        <taxon>Tracheophyta</taxon>
        <taxon>Spermatophyta</taxon>
        <taxon>Magnoliopsida</taxon>
        <taxon>eudicotyledons</taxon>
        <taxon>Gunneridae</taxon>
        <taxon>Pentapetalae</taxon>
        <taxon>rosids</taxon>
        <taxon>malvids</taxon>
        <taxon>Malvales</taxon>
        <taxon>Malvaceae</taxon>
        <taxon>Malvoideae</taxon>
        <taxon>Gossypium</taxon>
    </lineage>
</organism>
<protein>
    <recommendedName>
        <fullName evidence="2">CCHC-type domain-containing protein</fullName>
    </recommendedName>
</protein>
<sequence>MIRDGRDEISLLAEELIQLSIKGSMVEPNSKPTLICTVWTGKLYNPEIFDLEEDLELIMEGRPWLFRKNIILFNRLNQAMERDRISLNSSPFWMKIDSYLPEFDKKDLLHAIGVTFGGVLGSEITDVCCRLRINLDVRKPLRRGIFVSRININKTWVLFKYENLPIYCFECGRMGHEITDCTQKIPARKSKISIDPPYTLALRAESKLVGKESLKFNAMMKKVGVQSSYTGDKVRLVEGSRVVEGEYNEIRGVQENSELMVGEGKLKKQGLYRSMEDEMEDGSKVSECKSVNHEKKKSWKRIKPGATVLQSKIENCMRKRKSPEEDLVRSEKVISETDGTKRLKHDNIDGSGMDFLEVMVDSSEQSDTQNLLRSAAAKRRRCGFPNGIDITAEGSRGGLCLAWKGDIEISLQSYSTNHVDVMVKEGTDEEEWRFTGFYGSPYANNKSDTWNLLKKLGQNRNHPWLVSGDFNEIMYSYEKCGGVPREESRMEAFREVLEEYLLEDLGYSGVWFTWEREICRIQILEKDLTGVWQMTSGSSYSQWAIQNSNSKRSGSWRKRLRKLLKILRSQLIKQLDMLMEQERTDDTMVKILDTKIHLNMEIDKDEVYWEQRARANWLKVGDRNSAFFHRFATYRRKINTILKLELDGGGEVNEASEINEAATMYFQKLFTSSGIGDPSYLLTGIKNNIPAKINRVLMSKFTAEEVYEALRGMDPTKVPGHDGFPAIFFQKYWHIVGTEIANFCLGILNKGENFGPFNQIEIVLIPKIPNPTSLANFRPISLCSVLYKMVAKTIANRLQIGIGRCIDAAQSAFIPGRLITDNVLLAYEILHTFR</sequence>
<dbReference type="PANTHER" id="PTHR46890">
    <property type="entry name" value="NON-LTR RETROLELEMENT REVERSE TRANSCRIPTASE-LIKE PROTEIN-RELATED"/>
    <property type="match status" value="1"/>
</dbReference>
<dbReference type="OrthoDB" id="999775at2759"/>
<evidence type="ECO:0000313" key="4">
    <source>
        <dbReference type="Proteomes" id="UP000593579"/>
    </source>
</evidence>
<comment type="caution">
    <text evidence="3">The sequence shown here is derived from an EMBL/GenBank/DDBJ whole genome shotgun (WGS) entry which is preliminary data.</text>
</comment>
<dbReference type="PROSITE" id="PS50158">
    <property type="entry name" value="ZF_CCHC"/>
    <property type="match status" value="1"/>
</dbReference>
<reference evidence="3 4" key="1">
    <citation type="journal article" date="2019" name="Genome Biol. Evol.">
        <title>Insights into the evolution of the New World diploid cottons (Gossypium, subgenus Houzingenia) based on genome sequencing.</title>
        <authorList>
            <person name="Grover C.E."/>
            <person name="Arick M.A. 2nd"/>
            <person name="Thrash A."/>
            <person name="Conover J.L."/>
            <person name="Sanders W.S."/>
            <person name="Peterson D.G."/>
            <person name="Frelichowski J.E."/>
            <person name="Scheffler J.A."/>
            <person name="Scheffler B.E."/>
            <person name="Wendel J.F."/>
        </authorList>
    </citation>
    <scope>NUCLEOTIDE SEQUENCE [LARGE SCALE GENOMIC DNA]</scope>
    <source>
        <strain evidence="3">5</strain>
        <tissue evidence="3">Leaf</tissue>
    </source>
</reference>
<dbReference type="AlphaFoldDB" id="A0A7J9D1F6"/>